<dbReference type="EMBL" id="JADYTN010000002">
    <property type="protein sequence ID" value="MCF2562746.1"/>
    <property type="molecule type" value="Genomic_DNA"/>
</dbReference>
<keyword evidence="2" id="KW-1185">Reference proteome</keyword>
<dbReference type="RefSeq" id="WP_301637328.1">
    <property type="nucleotide sequence ID" value="NZ_JADYTN010000002.1"/>
</dbReference>
<reference evidence="1 2" key="1">
    <citation type="submission" date="2020-12" db="EMBL/GenBank/DDBJ databases">
        <title>Whole genome sequences of gut porcine anaerobes.</title>
        <authorList>
            <person name="Kubasova T."/>
            <person name="Jahodarova E."/>
            <person name="Rychlik I."/>
        </authorList>
    </citation>
    <scope>NUCLEOTIDE SEQUENCE [LARGE SCALE GENOMIC DNA]</scope>
    <source>
        <strain evidence="1 2">An925</strain>
    </source>
</reference>
<protein>
    <recommendedName>
        <fullName evidence="3">DUF2971 domain-containing protein</fullName>
    </recommendedName>
</protein>
<evidence type="ECO:0000313" key="2">
    <source>
        <dbReference type="Proteomes" id="UP001200470"/>
    </source>
</evidence>
<evidence type="ECO:0008006" key="3">
    <source>
        <dbReference type="Google" id="ProtNLM"/>
    </source>
</evidence>
<name>A0ABS9CFN4_9BACT</name>
<proteinExistence type="predicted"/>
<accession>A0ABS9CFN4</accession>
<comment type="caution">
    <text evidence="1">The sequence shown here is derived from an EMBL/GenBank/DDBJ whole genome shotgun (WGS) entry which is preliminary data.</text>
</comment>
<evidence type="ECO:0000313" key="1">
    <source>
        <dbReference type="EMBL" id="MCF2562746.1"/>
    </source>
</evidence>
<gene>
    <name evidence="1" type="ORF">I6E12_01255</name>
</gene>
<dbReference type="Proteomes" id="UP001200470">
    <property type="component" value="Unassembled WGS sequence"/>
</dbReference>
<organism evidence="1 2">
    <name type="scientific">Xylanibacter brevis</name>
    <dbReference type="NCBI Taxonomy" id="83231"/>
    <lineage>
        <taxon>Bacteria</taxon>
        <taxon>Pseudomonadati</taxon>
        <taxon>Bacteroidota</taxon>
        <taxon>Bacteroidia</taxon>
        <taxon>Bacteroidales</taxon>
        <taxon>Prevotellaceae</taxon>
        <taxon>Xylanibacter</taxon>
    </lineage>
</organism>
<sequence length="320" mass="37460">MITKGPKIRSTEKSKEFEVKDIELFDSVRKRFGPIMNDNNVSYYKLGALMGGPFYRYMDLETALICLENKSLRFSEPSLWQDNYESRFYNANYKNVLKGKNENEVCPLFYSACLTGKKNNEAAWKIYTYGKVGLGARCVEFTLDKFEFRKELISSLENYSIYEGLVSYVWEGDVDRMHQKSIKINKKLEDNPWYAMFFTAFDKREYLNLMLLKRDAFEHEQETRIMLVPNTPTKDKGEKHIKNGKTIYGYPLDVTIDWGKVIKEVRYADSCTDVEIKILKDAVKKAVGFTGNDDEWGKDKRCPKCYPIYGIRQKITIQKK</sequence>